<keyword evidence="1" id="KW-0732">Signal</keyword>
<dbReference type="InterPro" id="IPR003367">
    <property type="entry name" value="Thrombospondin_3-like_rpt"/>
</dbReference>
<accession>A0A345HDF9</accession>
<dbReference type="Gene3D" id="4.10.1080.10">
    <property type="entry name" value="TSP type-3 repeat"/>
    <property type="match status" value="1"/>
</dbReference>
<dbReference type="GO" id="GO:0005509">
    <property type="term" value="F:calcium ion binding"/>
    <property type="evidence" value="ECO:0007669"/>
    <property type="project" value="InterPro"/>
</dbReference>
<evidence type="ECO:0000256" key="2">
    <source>
        <dbReference type="SAM" id="MobiDB-lite"/>
    </source>
</evidence>
<dbReference type="PROSITE" id="PS51257">
    <property type="entry name" value="PROKAR_LIPOPROTEIN"/>
    <property type="match status" value="1"/>
</dbReference>
<dbReference type="GO" id="GO:0007155">
    <property type="term" value="P:cell adhesion"/>
    <property type="evidence" value="ECO:0007669"/>
    <property type="project" value="InterPro"/>
</dbReference>
<dbReference type="InterPro" id="IPR028974">
    <property type="entry name" value="TSP_type-3_rpt"/>
</dbReference>
<sequence>MKVINKYIFIFFISISLIGCKSTQSLTELDTDGDGIADIYDNCPHAAGTIALSGCPDRDGDGVPDNEDDCPDIPGPKENKGCPWADSDGDSIPDKDDLCPDTPGTTANLGCPEVGNPMQRPPLPAFPKKPPRPSDVEDIYRTYFSNCQKLGDINDIISNALNTNGYTRKSYFYVKDGFAVITQLEQTDEQGKTILGENRWTKDIYSNEGFSLSEYISALFNARVGYYRCIVIVINKEPLLFSDNSETTTDWTDSLIYDGGTYLPDAISNIPYTSQHRVTALIYQFKKSENNEEALIIRPTATPGQHLTLSGIKTTLRR</sequence>
<dbReference type="Pfam" id="PF02412">
    <property type="entry name" value="TSP_3"/>
    <property type="match status" value="3"/>
</dbReference>
<dbReference type="AlphaFoldDB" id="A0A345HDF9"/>
<dbReference type="Proteomes" id="UP000253951">
    <property type="component" value="Chromosome"/>
</dbReference>
<organism evidence="3 4">
    <name type="scientific">Flavobacterium arcticum</name>
    <dbReference type="NCBI Taxonomy" id="1784713"/>
    <lineage>
        <taxon>Bacteria</taxon>
        <taxon>Pseudomonadati</taxon>
        <taxon>Bacteroidota</taxon>
        <taxon>Flavobacteriia</taxon>
        <taxon>Flavobacteriales</taxon>
        <taxon>Flavobacteriaceae</taxon>
        <taxon>Flavobacterium</taxon>
    </lineage>
</organism>
<evidence type="ECO:0000313" key="3">
    <source>
        <dbReference type="EMBL" id="AXG74619.1"/>
    </source>
</evidence>
<feature type="region of interest" description="Disordered" evidence="2">
    <location>
        <begin position="56"/>
        <end position="87"/>
    </location>
</feature>
<protein>
    <recommendedName>
        <fullName evidence="5">Thrombospondin</fullName>
    </recommendedName>
</protein>
<keyword evidence="4" id="KW-1185">Reference proteome</keyword>
<dbReference type="KEGG" id="fat:DVK85_10380"/>
<name>A0A345HDF9_9FLAO</name>
<dbReference type="SUPFAM" id="SSF103647">
    <property type="entry name" value="TSP type-3 repeat"/>
    <property type="match status" value="1"/>
</dbReference>
<gene>
    <name evidence="3" type="ORF">DVK85_10380</name>
</gene>
<dbReference type="EMBL" id="CP031188">
    <property type="protein sequence ID" value="AXG74619.1"/>
    <property type="molecule type" value="Genomic_DNA"/>
</dbReference>
<evidence type="ECO:0008006" key="5">
    <source>
        <dbReference type="Google" id="ProtNLM"/>
    </source>
</evidence>
<dbReference type="RefSeq" id="WP_114678377.1">
    <property type="nucleotide sequence ID" value="NZ_CP031188.1"/>
</dbReference>
<dbReference type="OrthoDB" id="9805336at2"/>
<evidence type="ECO:0000256" key="1">
    <source>
        <dbReference type="ARBA" id="ARBA00022729"/>
    </source>
</evidence>
<feature type="compositionally biased region" description="Acidic residues" evidence="2">
    <location>
        <begin position="62"/>
        <end position="71"/>
    </location>
</feature>
<proteinExistence type="predicted"/>
<reference evidence="3 4" key="1">
    <citation type="submission" date="2018-07" db="EMBL/GenBank/DDBJ databases">
        <title>Complete genome sequence of Flavobacterium arcticum type strain SM1502T.</title>
        <authorList>
            <person name="Li Y."/>
            <person name="Li D.-D."/>
        </authorList>
    </citation>
    <scope>NUCLEOTIDE SEQUENCE [LARGE SCALE GENOMIC DNA]</scope>
    <source>
        <strain evidence="3 4">SM1502</strain>
    </source>
</reference>
<evidence type="ECO:0000313" key="4">
    <source>
        <dbReference type="Proteomes" id="UP000253951"/>
    </source>
</evidence>